<dbReference type="Pfam" id="PF01420">
    <property type="entry name" value="Methylase_S"/>
    <property type="match status" value="1"/>
</dbReference>
<dbReference type="Gene3D" id="1.10.287.1120">
    <property type="entry name" value="Bipartite methylase S protein"/>
    <property type="match status" value="1"/>
</dbReference>
<dbReference type="SUPFAM" id="SSF116734">
    <property type="entry name" value="DNA methylase specificity domain"/>
    <property type="match status" value="1"/>
</dbReference>
<dbReference type="Pfam" id="PF10832">
    <property type="entry name" value="YhfG"/>
    <property type="match status" value="1"/>
</dbReference>
<dbReference type="InterPro" id="IPR052021">
    <property type="entry name" value="Type-I_RS_S_subunit"/>
</dbReference>
<dbReference type="GO" id="GO:0016787">
    <property type="term" value="F:hydrolase activity"/>
    <property type="evidence" value="ECO:0007669"/>
    <property type="project" value="UniProtKB-KW"/>
</dbReference>
<organism evidence="6 7">
    <name type="scientific">Thiothrix litoralis</name>
    <dbReference type="NCBI Taxonomy" id="2891210"/>
    <lineage>
        <taxon>Bacteria</taxon>
        <taxon>Pseudomonadati</taxon>
        <taxon>Pseudomonadota</taxon>
        <taxon>Gammaproteobacteria</taxon>
        <taxon>Thiotrichales</taxon>
        <taxon>Thiotrichaceae</taxon>
        <taxon>Thiothrix</taxon>
    </lineage>
</organism>
<keyword evidence="6" id="KW-0378">Hydrolase</keyword>
<sequence>MQAREQLPLNAQIAKKRDIKTATMQQLLTGKQRLAGFGEGKGMKASELGEIPEDWEVCKLKAICSMKSGMTITAEAISDNADYPCYGGNGLRGFTKQYTHEGHYALIGRQGALCGNIISVTGKFFASEHAIVVTPTLNTNIKWLAFVLDDMNLNQYSESSAQPGLSVEKLLEFQIIVPLKEEQGAIAGVLSAMDEDIAALEQRLAKTKAMKQGMMQELLTGRTRLAVGLPEVSPDELYEQTKRENFVHSSRLEGIDIPSKQTPASLADVLKKYSVD</sequence>
<evidence type="ECO:0000256" key="3">
    <source>
        <dbReference type="ARBA" id="ARBA00023125"/>
    </source>
</evidence>
<feature type="domain" description="Type I restriction modification DNA specificity" evidence="5">
    <location>
        <begin position="52"/>
        <end position="205"/>
    </location>
</feature>
<dbReference type="GO" id="GO:0004519">
    <property type="term" value="F:endonuclease activity"/>
    <property type="evidence" value="ECO:0007669"/>
    <property type="project" value="UniProtKB-KW"/>
</dbReference>
<dbReference type="RefSeq" id="WP_210223605.1">
    <property type="nucleotide sequence ID" value="NZ_CP072801.1"/>
</dbReference>
<dbReference type="Proteomes" id="UP000672039">
    <property type="component" value="Chromosome"/>
</dbReference>
<keyword evidence="6" id="KW-0255">Endonuclease</keyword>
<dbReference type="PANTHER" id="PTHR30408:SF12">
    <property type="entry name" value="TYPE I RESTRICTION ENZYME MJAVIII SPECIFICITY SUBUNIT"/>
    <property type="match status" value="1"/>
</dbReference>
<gene>
    <name evidence="6" type="ORF">J9253_05195</name>
</gene>
<comment type="similarity">
    <text evidence="1">Belongs to the type-I restriction system S methylase family.</text>
</comment>
<evidence type="ECO:0000259" key="5">
    <source>
        <dbReference type="Pfam" id="PF01420"/>
    </source>
</evidence>
<dbReference type="Gene3D" id="3.90.220.20">
    <property type="entry name" value="DNA methylase specificity domains"/>
    <property type="match status" value="1"/>
</dbReference>
<feature type="coiled-coil region" evidence="4">
    <location>
        <begin position="190"/>
        <end position="217"/>
    </location>
</feature>
<proteinExistence type="inferred from homology"/>
<evidence type="ECO:0000256" key="4">
    <source>
        <dbReference type="SAM" id="Coils"/>
    </source>
</evidence>
<evidence type="ECO:0000313" key="7">
    <source>
        <dbReference type="Proteomes" id="UP000672039"/>
    </source>
</evidence>
<dbReference type="EMBL" id="CP072801">
    <property type="protein sequence ID" value="QTR47334.1"/>
    <property type="molecule type" value="Genomic_DNA"/>
</dbReference>
<reference evidence="6 7" key="1">
    <citation type="submission" date="2021-04" db="EMBL/GenBank/DDBJ databases">
        <title>Genomics, taxonomy and metabolism of representatives of sulfur bacteria of the genus Thiothrix: Thiothrix fructosivorans QT, Thiothrix unzii A1T and three new species, Thiothrix subterranea sp. nov., Thiothrix litoralis sp. nov. and 'Candidatus Thiothrix anitrata' sp. nov.</title>
        <authorList>
            <person name="Ravin N.V."/>
            <person name="Smolyakov D."/>
            <person name="Rudenko T.S."/>
            <person name="Mardanov A.V."/>
            <person name="Beletsky A.V."/>
            <person name="Markov N.D."/>
            <person name="Fomenkov A.I."/>
            <person name="Roberts R.J."/>
            <person name="Karnachuk O.V."/>
            <person name="Novikov A."/>
            <person name="Grabovich M.Y."/>
        </authorList>
    </citation>
    <scope>NUCLEOTIDE SEQUENCE [LARGE SCALE GENOMIC DNA]</scope>
    <source>
        <strain evidence="6 7">AS</strain>
    </source>
</reference>
<dbReference type="PANTHER" id="PTHR30408">
    <property type="entry name" value="TYPE-1 RESTRICTION ENZYME ECOKI SPECIFICITY PROTEIN"/>
    <property type="match status" value="1"/>
</dbReference>
<keyword evidence="6" id="KW-0540">Nuclease</keyword>
<keyword evidence="3" id="KW-0238">DNA-binding</keyword>
<dbReference type="InterPro" id="IPR044946">
    <property type="entry name" value="Restrct_endonuc_typeI_TRD_sf"/>
</dbReference>
<evidence type="ECO:0000313" key="6">
    <source>
        <dbReference type="EMBL" id="QTR47334.1"/>
    </source>
</evidence>
<evidence type="ECO:0000256" key="2">
    <source>
        <dbReference type="ARBA" id="ARBA00022747"/>
    </source>
</evidence>
<dbReference type="CDD" id="cd17266">
    <property type="entry name" value="RMtype1_S_Sau1132ORF3780P-TRD2-CR2_like"/>
    <property type="match status" value="1"/>
</dbReference>
<accession>A0ABX7WU25</accession>
<protein>
    <submittedName>
        <fullName evidence="6">Restriction endonuclease subunit S</fullName>
        <ecNumber evidence="6">3.1.21.-</ecNumber>
    </submittedName>
</protein>
<keyword evidence="4" id="KW-0175">Coiled coil</keyword>
<evidence type="ECO:0000256" key="1">
    <source>
        <dbReference type="ARBA" id="ARBA00010923"/>
    </source>
</evidence>
<dbReference type="EC" id="3.1.21.-" evidence="6"/>
<dbReference type="InterPro" id="IPR022541">
    <property type="entry name" value="YhfG"/>
</dbReference>
<name>A0ABX7WU25_9GAMM</name>
<keyword evidence="7" id="KW-1185">Reference proteome</keyword>
<dbReference type="InterPro" id="IPR000055">
    <property type="entry name" value="Restrct_endonuc_typeI_TRD"/>
</dbReference>
<keyword evidence="2" id="KW-0680">Restriction system</keyword>